<evidence type="ECO:0000256" key="1">
    <source>
        <dbReference type="SAM" id="MobiDB-lite"/>
    </source>
</evidence>
<evidence type="ECO:0000313" key="3">
    <source>
        <dbReference type="Proteomes" id="UP000299102"/>
    </source>
</evidence>
<comment type="caution">
    <text evidence="2">The sequence shown here is derived from an EMBL/GenBank/DDBJ whole genome shotgun (WGS) entry which is preliminary data.</text>
</comment>
<evidence type="ECO:0000313" key="2">
    <source>
        <dbReference type="EMBL" id="GBP85916.1"/>
    </source>
</evidence>
<gene>
    <name evidence="2" type="ORF">EVAR_83529_1</name>
</gene>
<dbReference type="Proteomes" id="UP000299102">
    <property type="component" value="Unassembled WGS sequence"/>
</dbReference>
<proteinExistence type="predicted"/>
<accession>A0A4C1ZBG8</accession>
<dbReference type="AlphaFoldDB" id="A0A4C1ZBG8"/>
<sequence>MALTLSIAGRPERGANEQASHRRGSPPPLDTVNSRGVNGAAWVGIGYVNGRDQADGDGRKGRVPAELSVTG</sequence>
<reference evidence="2 3" key="1">
    <citation type="journal article" date="2019" name="Commun. Biol.">
        <title>The bagworm genome reveals a unique fibroin gene that provides high tensile strength.</title>
        <authorList>
            <person name="Kono N."/>
            <person name="Nakamura H."/>
            <person name="Ohtoshi R."/>
            <person name="Tomita M."/>
            <person name="Numata K."/>
            <person name="Arakawa K."/>
        </authorList>
    </citation>
    <scope>NUCLEOTIDE SEQUENCE [LARGE SCALE GENOMIC DNA]</scope>
</reference>
<dbReference type="EMBL" id="BGZK01001768">
    <property type="protein sequence ID" value="GBP85916.1"/>
    <property type="molecule type" value="Genomic_DNA"/>
</dbReference>
<name>A0A4C1ZBG8_EUMVA</name>
<protein>
    <submittedName>
        <fullName evidence="2">Uncharacterized protein</fullName>
    </submittedName>
</protein>
<feature type="region of interest" description="Disordered" evidence="1">
    <location>
        <begin position="49"/>
        <end position="71"/>
    </location>
</feature>
<feature type="region of interest" description="Disordered" evidence="1">
    <location>
        <begin position="1"/>
        <end position="36"/>
    </location>
</feature>
<keyword evidence="3" id="KW-1185">Reference proteome</keyword>
<organism evidence="2 3">
    <name type="scientific">Eumeta variegata</name>
    <name type="common">Bagworm moth</name>
    <name type="synonym">Eumeta japonica</name>
    <dbReference type="NCBI Taxonomy" id="151549"/>
    <lineage>
        <taxon>Eukaryota</taxon>
        <taxon>Metazoa</taxon>
        <taxon>Ecdysozoa</taxon>
        <taxon>Arthropoda</taxon>
        <taxon>Hexapoda</taxon>
        <taxon>Insecta</taxon>
        <taxon>Pterygota</taxon>
        <taxon>Neoptera</taxon>
        <taxon>Endopterygota</taxon>
        <taxon>Lepidoptera</taxon>
        <taxon>Glossata</taxon>
        <taxon>Ditrysia</taxon>
        <taxon>Tineoidea</taxon>
        <taxon>Psychidae</taxon>
        <taxon>Oiketicinae</taxon>
        <taxon>Eumeta</taxon>
    </lineage>
</organism>